<keyword evidence="4" id="KW-1185">Reference proteome</keyword>
<keyword evidence="2" id="KW-1133">Transmembrane helix</keyword>
<feature type="transmembrane region" description="Helical" evidence="2">
    <location>
        <begin position="61"/>
        <end position="83"/>
    </location>
</feature>
<accession>A0A853BNQ9</accession>
<dbReference type="EMBL" id="JACCFO010000001">
    <property type="protein sequence ID" value="NYI96266.1"/>
    <property type="molecule type" value="Genomic_DNA"/>
</dbReference>
<keyword evidence="2" id="KW-0812">Transmembrane</keyword>
<dbReference type="RefSeq" id="WP_179767660.1">
    <property type="nucleotide sequence ID" value="NZ_JACCFO010000001.1"/>
</dbReference>
<reference evidence="3 4" key="1">
    <citation type="submission" date="2020-07" db="EMBL/GenBank/DDBJ databases">
        <title>Sequencing the genomes of 1000 actinobacteria strains.</title>
        <authorList>
            <person name="Klenk H.-P."/>
        </authorList>
    </citation>
    <scope>NUCLEOTIDE SEQUENCE [LARGE SCALE GENOMIC DNA]</scope>
    <source>
        <strain evidence="3 4">DSM 45927</strain>
    </source>
</reference>
<dbReference type="AlphaFoldDB" id="A0A853BNQ9"/>
<feature type="transmembrane region" description="Helical" evidence="2">
    <location>
        <begin position="120"/>
        <end position="142"/>
    </location>
</feature>
<organism evidence="3 4">
    <name type="scientific">Streptomonospora nanhaiensis</name>
    <dbReference type="NCBI Taxonomy" id="1323731"/>
    <lineage>
        <taxon>Bacteria</taxon>
        <taxon>Bacillati</taxon>
        <taxon>Actinomycetota</taxon>
        <taxon>Actinomycetes</taxon>
        <taxon>Streptosporangiales</taxon>
        <taxon>Nocardiopsidaceae</taxon>
        <taxon>Streptomonospora</taxon>
    </lineage>
</organism>
<feature type="compositionally biased region" description="Acidic residues" evidence="1">
    <location>
        <begin position="167"/>
        <end position="176"/>
    </location>
</feature>
<evidence type="ECO:0000313" key="4">
    <source>
        <dbReference type="Proteomes" id="UP000575985"/>
    </source>
</evidence>
<feature type="transmembrane region" description="Helical" evidence="2">
    <location>
        <begin position="90"/>
        <end position="108"/>
    </location>
</feature>
<dbReference type="InterPro" id="IPR045713">
    <property type="entry name" value="DUF6069"/>
</dbReference>
<dbReference type="Proteomes" id="UP000575985">
    <property type="component" value="Unassembled WGS sequence"/>
</dbReference>
<feature type="compositionally biased region" description="Basic residues" evidence="1">
    <location>
        <begin position="142"/>
        <end position="155"/>
    </location>
</feature>
<evidence type="ECO:0000313" key="3">
    <source>
        <dbReference type="EMBL" id="NYI96266.1"/>
    </source>
</evidence>
<sequence>MSEFGSERRVNVARLWSGGLATAVVAALIILVGALVVRGVLGVPVLAPEDAGYFGDLGTALYALLAGCAALAATGLLHLLLLSAPRPTTFFGWIVGLAAVVAAVTPFTQDAPFAGQLATALINGVAGTAIASLLSGVGAAAVRRRPPRRRGRGRRGAPGGALRADADTADVLDPEIDPATGTGVGYAAGYRDALAEHPDRRYDGRHRGLDPHPPEPRTTAADTDQG</sequence>
<evidence type="ECO:0000256" key="1">
    <source>
        <dbReference type="SAM" id="MobiDB-lite"/>
    </source>
</evidence>
<name>A0A853BNQ9_9ACTN</name>
<gene>
    <name evidence="3" type="ORF">HNR12_002543</name>
</gene>
<protein>
    <submittedName>
        <fullName evidence="3">Uncharacterized protein</fullName>
    </submittedName>
</protein>
<evidence type="ECO:0000256" key="2">
    <source>
        <dbReference type="SAM" id="Phobius"/>
    </source>
</evidence>
<proteinExistence type="predicted"/>
<feature type="compositionally biased region" description="Basic and acidic residues" evidence="1">
    <location>
        <begin position="193"/>
        <end position="215"/>
    </location>
</feature>
<comment type="caution">
    <text evidence="3">The sequence shown here is derived from an EMBL/GenBank/DDBJ whole genome shotgun (WGS) entry which is preliminary data.</text>
</comment>
<feature type="region of interest" description="Disordered" evidence="1">
    <location>
        <begin position="142"/>
        <end position="226"/>
    </location>
</feature>
<dbReference type="Pfam" id="PF19545">
    <property type="entry name" value="DUF6069"/>
    <property type="match status" value="1"/>
</dbReference>
<feature type="compositionally biased region" description="Low complexity" evidence="1">
    <location>
        <begin position="179"/>
        <end position="190"/>
    </location>
</feature>
<feature type="transmembrane region" description="Helical" evidence="2">
    <location>
        <begin position="20"/>
        <end position="41"/>
    </location>
</feature>
<keyword evidence="2" id="KW-0472">Membrane</keyword>